<dbReference type="GeneID" id="7837370"/>
<dbReference type="OrthoDB" id="9909019at2759"/>
<dbReference type="EC" id="2.3.1.225" evidence="7"/>
<sequence length="751" mass="88241">MFFNLFNQIIAKYFCKWFLKSIYLSFLIKGFLIFLNFNCFTGQFLLFYHNCIQKGFYHYSRQLKLEQKFVISNQLITIANNSYIQADLTFQMINKIIIRNGRKFLASNNGFTRKPNCQQVSSYVLITYLIYTMYFVILNNINDGSIQVIGQIIYSACVTLTILFSFICSYIDPTDPETKILLEKIINEEITETEEKTYFCHFCNIYVGNQVKHCRRCNRCVQKFDHHCKWINNCIGARNYQFFILMITSCFLKMGVYLIYSLIFIIEALSQDINNISIIFIMMAVVGFAISFTLFILLCNLICLHIYLNCKDMTTFEYIIRLRDEKIEKLKQFSRVNQIKQQQQTNKQNKNNVAAQKRNVRKRSIATSIENHYKNKPPQSQEKQSEIDQISVIKRQNKQVFKVNYNQDNTQKDEINIFQEQKRNKETLNVNQGSNVIQINPQIKFTNEESNDIQKSIDLHKQDQSVRISHQAAYAPTSKKHENQSKLSRLTQYLMEQVIEKNAVEYPENDKQPPTKTVGRERKFVKSCVSNIYIKEVKNHRYTISQSDAKDISSYLTMDQLKKKDQNVTNQDFSPSPTNKDKEENMLLQFDEIEQCETVQNRLDSIQHQETLETENDKNIDSNQQNPQRKYLLPKNIDQLYLINVSDIRKEENQQNNASEVSQNLNETQQQKKIEENLQKEDKDYLNAKTLVSIDNQDNFGYEVSEVDQSNNESKLQEIQINGLSSLQAQNNLNENEQQNQGKISMKVEDI</sequence>
<reference evidence="12" key="1">
    <citation type="journal article" date="2006" name="PLoS Biol.">
        <title>Macronuclear genome sequence of the ciliate Tetrahymena thermophila, a model eukaryote.</title>
        <authorList>
            <person name="Eisen J.A."/>
            <person name="Coyne R.S."/>
            <person name="Wu M."/>
            <person name="Wu D."/>
            <person name="Thiagarajan M."/>
            <person name="Wortman J.R."/>
            <person name="Badger J.H."/>
            <person name="Ren Q."/>
            <person name="Amedeo P."/>
            <person name="Jones K.M."/>
            <person name="Tallon L.J."/>
            <person name="Delcher A.L."/>
            <person name="Salzberg S.L."/>
            <person name="Silva J.C."/>
            <person name="Haas B.J."/>
            <person name="Majoros W.H."/>
            <person name="Farzad M."/>
            <person name="Carlton J.M."/>
            <person name="Smith R.K. Jr."/>
            <person name="Garg J."/>
            <person name="Pearlman R.E."/>
            <person name="Karrer K.M."/>
            <person name="Sun L."/>
            <person name="Manning G."/>
            <person name="Elde N.C."/>
            <person name="Turkewitz A.P."/>
            <person name="Asai D.J."/>
            <person name="Wilkes D.E."/>
            <person name="Wang Y."/>
            <person name="Cai H."/>
            <person name="Collins K."/>
            <person name="Stewart B.A."/>
            <person name="Lee S.R."/>
            <person name="Wilamowska K."/>
            <person name="Weinberg Z."/>
            <person name="Ruzzo W.L."/>
            <person name="Wloga D."/>
            <person name="Gaertig J."/>
            <person name="Frankel J."/>
            <person name="Tsao C.-C."/>
            <person name="Gorovsky M.A."/>
            <person name="Keeling P.J."/>
            <person name="Waller R.F."/>
            <person name="Patron N.J."/>
            <person name="Cherry J.M."/>
            <person name="Stover N.A."/>
            <person name="Krieger C.J."/>
            <person name="del Toro C."/>
            <person name="Ryder H.F."/>
            <person name="Williamson S.C."/>
            <person name="Barbeau R.A."/>
            <person name="Hamilton E.P."/>
            <person name="Orias E."/>
        </authorList>
    </citation>
    <scope>NUCLEOTIDE SEQUENCE [LARGE SCALE GENOMIC DNA]</scope>
    <source>
        <strain evidence="12">SB210</strain>
    </source>
</reference>
<keyword evidence="4 7" id="KW-1133">Transmembrane helix</keyword>
<dbReference type="PANTHER" id="PTHR22883">
    <property type="entry name" value="ZINC FINGER DHHC DOMAIN CONTAINING PROTEIN"/>
    <property type="match status" value="1"/>
</dbReference>
<keyword evidence="3 7" id="KW-0812">Transmembrane</keyword>
<evidence type="ECO:0000256" key="2">
    <source>
        <dbReference type="ARBA" id="ARBA00022679"/>
    </source>
</evidence>
<feature type="transmembrane region" description="Helical" evidence="7">
    <location>
        <begin position="120"/>
        <end position="137"/>
    </location>
</feature>
<dbReference type="PANTHER" id="PTHR22883:SF203">
    <property type="entry name" value="PALMITOYLTRANSFERASE"/>
    <property type="match status" value="1"/>
</dbReference>
<dbReference type="GO" id="GO:0005783">
    <property type="term" value="C:endoplasmic reticulum"/>
    <property type="evidence" value="ECO:0007669"/>
    <property type="project" value="TreeGrafter"/>
</dbReference>
<dbReference type="InterPro" id="IPR001594">
    <property type="entry name" value="Palmitoyltrfase_DHHC"/>
</dbReference>
<proteinExistence type="inferred from homology"/>
<feature type="region of interest" description="Disordered" evidence="9">
    <location>
        <begin position="610"/>
        <end position="629"/>
    </location>
</feature>
<evidence type="ECO:0000256" key="9">
    <source>
        <dbReference type="SAM" id="MobiDB-lite"/>
    </source>
</evidence>
<evidence type="ECO:0000313" key="12">
    <source>
        <dbReference type="Proteomes" id="UP000009168"/>
    </source>
</evidence>
<evidence type="ECO:0000256" key="1">
    <source>
        <dbReference type="ARBA" id="ARBA00004141"/>
    </source>
</evidence>
<feature type="transmembrane region" description="Helical" evidence="7">
    <location>
        <begin position="149"/>
        <end position="171"/>
    </location>
</feature>
<feature type="domain" description="Palmitoyltransferase DHHC" evidence="10">
    <location>
        <begin position="195"/>
        <end position="319"/>
    </location>
</feature>
<evidence type="ECO:0000256" key="6">
    <source>
        <dbReference type="ARBA" id="ARBA00023315"/>
    </source>
</evidence>
<dbReference type="GO" id="GO:0005794">
    <property type="term" value="C:Golgi apparatus"/>
    <property type="evidence" value="ECO:0007669"/>
    <property type="project" value="TreeGrafter"/>
</dbReference>
<dbReference type="AlphaFoldDB" id="Q246C8"/>
<keyword evidence="5 7" id="KW-0472">Membrane</keyword>
<accession>Q246C8</accession>
<keyword evidence="2 7" id="KW-0808">Transferase</keyword>
<dbReference type="EMBL" id="GG662474">
    <property type="protein sequence ID" value="EAS03455.2"/>
    <property type="molecule type" value="Genomic_DNA"/>
</dbReference>
<comment type="similarity">
    <text evidence="7">Belongs to the DHHC palmitoyltransferase family.</text>
</comment>
<dbReference type="InParanoid" id="Q246C8"/>
<evidence type="ECO:0000313" key="11">
    <source>
        <dbReference type="EMBL" id="EAS03455.2"/>
    </source>
</evidence>
<evidence type="ECO:0000256" key="3">
    <source>
        <dbReference type="ARBA" id="ARBA00022692"/>
    </source>
</evidence>
<dbReference type="KEGG" id="tet:TTHERM_00243700"/>
<evidence type="ECO:0000256" key="7">
    <source>
        <dbReference type="RuleBase" id="RU079119"/>
    </source>
</evidence>
<keyword evidence="6 7" id="KW-0012">Acyltransferase</keyword>
<dbReference type="STRING" id="312017.Q246C8"/>
<gene>
    <name evidence="11" type="ORF">TTHERM_00243700</name>
</gene>
<keyword evidence="8" id="KW-0175">Coiled coil</keyword>
<evidence type="ECO:0000259" key="10">
    <source>
        <dbReference type="Pfam" id="PF01529"/>
    </source>
</evidence>
<feature type="transmembrane region" description="Helical" evidence="7">
    <location>
        <begin position="242"/>
        <end position="266"/>
    </location>
</feature>
<feature type="coiled-coil region" evidence="8">
    <location>
        <begin position="648"/>
        <end position="678"/>
    </location>
</feature>
<evidence type="ECO:0000256" key="5">
    <source>
        <dbReference type="ARBA" id="ARBA00023136"/>
    </source>
</evidence>
<evidence type="ECO:0000256" key="4">
    <source>
        <dbReference type="ARBA" id="ARBA00022989"/>
    </source>
</evidence>
<comment type="catalytic activity">
    <reaction evidence="7">
        <text>L-cysteinyl-[protein] + hexadecanoyl-CoA = S-hexadecanoyl-L-cysteinyl-[protein] + CoA</text>
        <dbReference type="Rhea" id="RHEA:36683"/>
        <dbReference type="Rhea" id="RHEA-COMP:10131"/>
        <dbReference type="Rhea" id="RHEA-COMP:11032"/>
        <dbReference type="ChEBI" id="CHEBI:29950"/>
        <dbReference type="ChEBI" id="CHEBI:57287"/>
        <dbReference type="ChEBI" id="CHEBI:57379"/>
        <dbReference type="ChEBI" id="CHEBI:74151"/>
        <dbReference type="EC" id="2.3.1.225"/>
    </reaction>
</comment>
<evidence type="ECO:0000256" key="8">
    <source>
        <dbReference type="SAM" id="Coils"/>
    </source>
</evidence>
<dbReference type="GO" id="GO:0016020">
    <property type="term" value="C:membrane"/>
    <property type="evidence" value="ECO:0007669"/>
    <property type="project" value="UniProtKB-SubCell"/>
</dbReference>
<keyword evidence="12" id="KW-1185">Reference proteome</keyword>
<comment type="domain">
    <text evidence="7">The DHHC domain is required for palmitoyltransferase activity.</text>
</comment>
<dbReference type="InterPro" id="IPR039859">
    <property type="entry name" value="PFA4/ZDH16/20/ERF2-like"/>
</dbReference>
<organism evidence="11 12">
    <name type="scientific">Tetrahymena thermophila (strain SB210)</name>
    <dbReference type="NCBI Taxonomy" id="312017"/>
    <lineage>
        <taxon>Eukaryota</taxon>
        <taxon>Sar</taxon>
        <taxon>Alveolata</taxon>
        <taxon>Ciliophora</taxon>
        <taxon>Intramacronucleata</taxon>
        <taxon>Oligohymenophorea</taxon>
        <taxon>Hymenostomatida</taxon>
        <taxon>Tetrahymenina</taxon>
        <taxon>Tetrahymenidae</taxon>
        <taxon>Tetrahymena</taxon>
    </lineage>
</organism>
<name>Q246C8_TETTS</name>
<dbReference type="PROSITE" id="PS50216">
    <property type="entry name" value="DHHC"/>
    <property type="match status" value="1"/>
</dbReference>
<dbReference type="HOGENOM" id="CLU_585948_0_0_1"/>
<comment type="subcellular location">
    <subcellularLocation>
        <location evidence="1">Membrane</location>
        <topology evidence="1">Multi-pass membrane protein</topology>
    </subcellularLocation>
</comment>
<dbReference type="Proteomes" id="UP000009168">
    <property type="component" value="Unassembled WGS sequence"/>
</dbReference>
<protein>
    <recommendedName>
        <fullName evidence="7">Palmitoyltransferase</fullName>
        <ecNumber evidence="7">2.3.1.225</ecNumber>
    </recommendedName>
</protein>
<dbReference type="GO" id="GO:0019706">
    <property type="term" value="F:protein-cysteine S-palmitoyltransferase activity"/>
    <property type="evidence" value="ECO:0007669"/>
    <property type="project" value="UniProtKB-EC"/>
</dbReference>
<feature type="compositionally biased region" description="Basic and acidic residues" evidence="9">
    <location>
        <begin position="610"/>
        <end position="620"/>
    </location>
</feature>
<dbReference type="RefSeq" id="XP_001023700.2">
    <property type="nucleotide sequence ID" value="XM_001023700.2"/>
</dbReference>
<dbReference type="Pfam" id="PF01529">
    <property type="entry name" value="DHHC"/>
    <property type="match status" value="1"/>
</dbReference>
<feature type="transmembrane region" description="Helical" evidence="7">
    <location>
        <begin position="22"/>
        <end position="48"/>
    </location>
</feature>
<feature type="transmembrane region" description="Helical" evidence="7">
    <location>
        <begin position="278"/>
        <end position="308"/>
    </location>
</feature>
<dbReference type="GO" id="GO:0006612">
    <property type="term" value="P:protein targeting to membrane"/>
    <property type="evidence" value="ECO:0007669"/>
    <property type="project" value="TreeGrafter"/>
</dbReference>